<gene>
    <name evidence="4" type="primary">ycdF</name>
    <name evidence="4" type="ORF">CLORY_40640</name>
</gene>
<comment type="similarity">
    <text evidence="1">Belongs to the short-chain dehydrogenases/reductases (SDR) family.</text>
</comment>
<dbReference type="NCBIfam" id="NF047420">
    <property type="entry name" value="EF_P_mod_YmfI"/>
    <property type="match status" value="1"/>
</dbReference>
<keyword evidence="5" id="KW-1185">Reference proteome</keyword>
<evidence type="ECO:0000256" key="2">
    <source>
        <dbReference type="ARBA" id="ARBA00023002"/>
    </source>
</evidence>
<dbReference type="Pfam" id="PF13561">
    <property type="entry name" value="adh_short_C2"/>
    <property type="match status" value="1"/>
</dbReference>
<keyword evidence="3" id="KW-0443">Lipid metabolism</keyword>
<dbReference type="Proteomes" id="UP000190080">
    <property type="component" value="Unassembled WGS sequence"/>
</dbReference>
<dbReference type="STRING" id="1450648.CLORY_40640"/>
<protein>
    <submittedName>
        <fullName evidence="4">Glucose 1-dehydrogenase 2</fullName>
        <ecNumber evidence="4">1.1.1.47</ecNumber>
    </submittedName>
</protein>
<evidence type="ECO:0000313" key="5">
    <source>
        <dbReference type="Proteomes" id="UP000190080"/>
    </source>
</evidence>
<dbReference type="Gene3D" id="3.40.50.720">
    <property type="entry name" value="NAD(P)-binding Rossmann-like Domain"/>
    <property type="match status" value="1"/>
</dbReference>
<dbReference type="RefSeq" id="WP_079427956.1">
    <property type="nucleotide sequence ID" value="NZ_MZGV01000081.1"/>
</dbReference>
<name>A0A1V4ID19_9CLOT</name>
<dbReference type="PROSITE" id="PS00061">
    <property type="entry name" value="ADH_SHORT"/>
    <property type="match status" value="1"/>
</dbReference>
<sequence length="247" mass="26836">MNLTGKVAIITGSSRGIGRAIALNLSKNGASVVINYSSDEIGATETLNMIKAAGGYAVMQKWDISDYEACKKAMDFTLNKFGRLDILVNNAGISEIGLFIDYTPEMWSRMLDINVKGMFNMSHLALSAMLKNTDFSSIVNISSIWGNVGASCECIYSATKGAINSFTKALAKEMAPSKIRVNAVAPGVIDTSMNKWLSEEEKKELEEEIPLGYFGRPEDIANTVCFLCSKESEYMTGQILTVDGGFI</sequence>
<dbReference type="PRINTS" id="PR00081">
    <property type="entry name" value="GDHRDH"/>
</dbReference>
<keyword evidence="2 4" id="KW-0560">Oxidoreductase</keyword>
<dbReference type="OrthoDB" id="9803333at2"/>
<keyword evidence="3" id="KW-0753">Steroid metabolism</keyword>
<dbReference type="PANTHER" id="PTHR42879:SF2">
    <property type="entry name" value="3-OXOACYL-[ACYL-CARRIER-PROTEIN] REDUCTASE FABG"/>
    <property type="match status" value="1"/>
</dbReference>
<dbReference type="GO" id="GO:0047936">
    <property type="term" value="F:glucose 1-dehydrogenase [NAD(P)+] activity"/>
    <property type="evidence" value="ECO:0007669"/>
    <property type="project" value="UniProtKB-EC"/>
</dbReference>
<evidence type="ECO:0000256" key="3">
    <source>
        <dbReference type="ARBA" id="ARBA00023221"/>
    </source>
</evidence>
<dbReference type="PRINTS" id="PR00080">
    <property type="entry name" value="SDRFAMILY"/>
</dbReference>
<dbReference type="EMBL" id="MZGV01000081">
    <property type="protein sequence ID" value="OPJ57535.1"/>
    <property type="molecule type" value="Genomic_DNA"/>
</dbReference>
<comment type="caution">
    <text evidence="4">The sequence shown here is derived from an EMBL/GenBank/DDBJ whole genome shotgun (WGS) entry which is preliminary data.</text>
</comment>
<evidence type="ECO:0000313" key="4">
    <source>
        <dbReference type="EMBL" id="OPJ57535.1"/>
    </source>
</evidence>
<proteinExistence type="inferred from homology"/>
<accession>A0A1V4ID19</accession>
<dbReference type="NCBIfam" id="NF005559">
    <property type="entry name" value="PRK07231.1"/>
    <property type="match status" value="1"/>
</dbReference>
<dbReference type="EC" id="1.1.1.47" evidence="4"/>
<reference evidence="4 5" key="1">
    <citation type="submission" date="2017-03" db="EMBL/GenBank/DDBJ databases">
        <title>Genome sequence of Clostridium oryzae DSM 28571.</title>
        <authorList>
            <person name="Poehlein A."/>
            <person name="Daniel R."/>
        </authorList>
    </citation>
    <scope>NUCLEOTIDE SEQUENCE [LARGE SCALE GENOMIC DNA]</scope>
    <source>
        <strain evidence="4 5">DSM 28571</strain>
    </source>
</reference>
<dbReference type="InterPro" id="IPR036291">
    <property type="entry name" value="NAD(P)-bd_dom_sf"/>
</dbReference>
<dbReference type="AlphaFoldDB" id="A0A1V4ID19"/>
<dbReference type="InterPro" id="IPR050259">
    <property type="entry name" value="SDR"/>
</dbReference>
<dbReference type="InterPro" id="IPR002347">
    <property type="entry name" value="SDR_fam"/>
</dbReference>
<dbReference type="GO" id="GO:0008206">
    <property type="term" value="P:bile acid metabolic process"/>
    <property type="evidence" value="ECO:0007669"/>
    <property type="project" value="UniProtKB-ARBA"/>
</dbReference>
<dbReference type="PANTHER" id="PTHR42879">
    <property type="entry name" value="3-OXOACYL-(ACYL-CARRIER-PROTEIN) REDUCTASE"/>
    <property type="match status" value="1"/>
</dbReference>
<organism evidence="4 5">
    <name type="scientific">Clostridium oryzae</name>
    <dbReference type="NCBI Taxonomy" id="1450648"/>
    <lineage>
        <taxon>Bacteria</taxon>
        <taxon>Bacillati</taxon>
        <taxon>Bacillota</taxon>
        <taxon>Clostridia</taxon>
        <taxon>Eubacteriales</taxon>
        <taxon>Clostridiaceae</taxon>
        <taxon>Clostridium</taxon>
    </lineage>
</organism>
<dbReference type="SUPFAM" id="SSF51735">
    <property type="entry name" value="NAD(P)-binding Rossmann-fold domains"/>
    <property type="match status" value="1"/>
</dbReference>
<dbReference type="FunFam" id="3.40.50.720:FF:000084">
    <property type="entry name" value="Short-chain dehydrogenase reductase"/>
    <property type="match status" value="1"/>
</dbReference>
<dbReference type="InterPro" id="IPR020904">
    <property type="entry name" value="Sc_DH/Rdtase_CS"/>
</dbReference>
<dbReference type="NCBIfam" id="NF009466">
    <property type="entry name" value="PRK12826.1-2"/>
    <property type="match status" value="1"/>
</dbReference>
<evidence type="ECO:0000256" key="1">
    <source>
        <dbReference type="ARBA" id="ARBA00006484"/>
    </source>
</evidence>